<evidence type="ECO:0000256" key="2">
    <source>
        <dbReference type="ARBA" id="ARBA00022692"/>
    </source>
</evidence>
<feature type="transmembrane region" description="Helical" evidence="6">
    <location>
        <begin position="192"/>
        <end position="212"/>
    </location>
</feature>
<evidence type="ECO:0000256" key="5">
    <source>
        <dbReference type="ARBA" id="ARBA00023251"/>
    </source>
</evidence>
<dbReference type="InterPro" id="IPR051784">
    <property type="entry name" value="Nod_factor_ABC_transporter"/>
</dbReference>
<name>A0ABN3ANM7_9MICC</name>
<feature type="transmembrane region" description="Helical" evidence="6">
    <location>
        <begin position="121"/>
        <end position="145"/>
    </location>
</feature>
<proteinExistence type="predicted"/>
<dbReference type="PANTHER" id="PTHR43229">
    <property type="entry name" value="NODULATION PROTEIN J"/>
    <property type="match status" value="1"/>
</dbReference>
<feature type="transmembrane region" description="Helical" evidence="6">
    <location>
        <begin position="165"/>
        <end position="185"/>
    </location>
</feature>
<feature type="transmembrane region" description="Helical" evidence="6">
    <location>
        <begin position="81"/>
        <end position="100"/>
    </location>
</feature>
<dbReference type="Proteomes" id="UP001500974">
    <property type="component" value="Unassembled WGS sequence"/>
</dbReference>
<comment type="subcellular location">
    <subcellularLocation>
        <location evidence="1">Membrane</location>
        <topology evidence="1">Multi-pass membrane protein</topology>
    </subcellularLocation>
</comment>
<dbReference type="EMBL" id="BAAAON010000001">
    <property type="protein sequence ID" value="GAA2172836.1"/>
    <property type="molecule type" value="Genomic_DNA"/>
</dbReference>
<comment type="caution">
    <text evidence="8">The sequence shown here is derived from an EMBL/GenBank/DDBJ whole genome shotgun (WGS) entry which is preliminary data.</text>
</comment>
<dbReference type="PANTHER" id="PTHR43229:SF2">
    <property type="entry name" value="NODULATION PROTEIN J"/>
    <property type="match status" value="1"/>
</dbReference>
<sequence>MSTVTGPDAAARHNTATAHTAPSQLSLIRTHTKAQLLEQLRIPVAVISSVVFPALVLMFFVVPQPAVTADPMASLESIAQLGVFGVMSAFLFNYGVGVAEDRANPWSSYVRSLPVGALPGILGRAVTGMLFAFMSLLPVLILGALLTSAPDAFTSGDLPWWRVPFAVAVWLLCGLPFLALGLFIGHLCTSKVAVAVTQVVFFPLAFAGGMMLPPLMFPEWLNTLSLFLPSRAARDLSVFALTGEGLHSTTVVCLLAWLLVLGAAALWAARRDQGRRFR</sequence>
<evidence type="ECO:0000256" key="4">
    <source>
        <dbReference type="ARBA" id="ARBA00023136"/>
    </source>
</evidence>
<keyword evidence="5" id="KW-0046">Antibiotic resistance</keyword>
<evidence type="ECO:0000256" key="1">
    <source>
        <dbReference type="ARBA" id="ARBA00004141"/>
    </source>
</evidence>
<keyword evidence="2 6" id="KW-0812">Transmembrane</keyword>
<organism evidence="8 9">
    <name type="scientific">Arthrobacter parietis</name>
    <dbReference type="NCBI Taxonomy" id="271434"/>
    <lineage>
        <taxon>Bacteria</taxon>
        <taxon>Bacillati</taxon>
        <taxon>Actinomycetota</taxon>
        <taxon>Actinomycetes</taxon>
        <taxon>Micrococcales</taxon>
        <taxon>Micrococcaceae</taxon>
        <taxon>Arthrobacter</taxon>
    </lineage>
</organism>
<accession>A0ABN3ANM7</accession>
<gene>
    <name evidence="8" type="ORF">GCM10009784_04880</name>
</gene>
<keyword evidence="3 6" id="KW-1133">Transmembrane helix</keyword>
<dbReference type="InterPro" id="IPR000412">
    <property type="entry name" value="ABC_2_transport"/>
</dbReference>
<keyword evidence="9" id="KW-1185">Reference proteome</keyword>
<evidence type="ECO:0000313" key="8">
    <source>
        <dbReference type="EMBL" id="GAA2172836.1"/>
    </source>
</evidence>
<feature type="transmembrane region" description="Helical" evidence="6">
    <location>
        <begin position="42"/>
        <end position="61"/>
    </location>
</feature>
<reference evidence="8 9" key="1">
    <citation type="journal article" date="2019" name="Int. J. Syst. Evol. Microbiol.">
        <title>The Global Catalogue of Microorganisms (GCM) 10K type strain sequencing project: providing services to taxonomists for standard genome sequencing and annotation.</title>
        <authorList>
            <consortium name="The Broad Institute Genomics Platform"/>
            <consortium name="The Broad Institute Genome Sequencing Center for Infectious Disease"/>
            <person name="Wu L."/>
            <person name="Ma J."/>
        </authorList>
    </citation>
    <scope>NUCLEOTIDE SEQUENCE [LARGE SCALE GENOMIC DNA]</scope>
    <source>
        <strain evidence="8 9">JCM 14917</strain>
    </source>
</reference>
<feature type="domain" description="ABC-2 type transporter transmembrane" evidence="7">
    <location>
        <begin position="28"/>
        <end position="233"/>
    </location>
</feature>
<evidence type="ECO:0000259" key="7">
    <source>
        <dbReference type="Pfam" id="PF01061"/>
    </source>
</evidence>
<dbReference type="RefSeq" id="WP_277357361.1">
    <property type="nucleotide sequence ID" value="NZ_BAAAON010000001.1"/>
</dbReference>
<protein>
    <submittedName>
        <fullName evidence="8">ABC transporter permease</fullName>
    </submittedName>
</protein>
<keyword evidence="4 6" id="KW-0472">Membrane</keyword>
<feature type="transmembrane region" description="Helical" evidence="6">
    <location>
        <begin position="246"/>
        <end position="269"/>
    </location>
</feature>
<dbReference type="Pfam" id="PF01061">
    <property type="entry name" value="ABC2_membrane"/>
    <property type="match status" value="1"/>
</dbReference>
<evidence type="ECO:0000256" key="3">
    <source>
        <dbReference type="ARBA" id="ARBA00022989"/>
    </source>
</evidence>
<dbReference type="PIRSF" id="PIRSF006648">
    <property type="entry name" value="DrrB"/>
    <property type="match status" value="1"/>
</dbReference>
<evidence type="ECO:0000313" key="9">
    <source>
        <dbReference type="Proteomes" id="UP001500974"/>
    </source>
</evidence>
<evidence type="ECO:0000256" key="6">
    <source>
        <dbReference type="SAM" id="Phobius"/>
    </source>
</evidence>
<dbReference type="InterPro" id="IPR013525">
    <property type="entry name" value="ABC2_TM"/>
</dbReference>